<evidence type="ECO:0000313" key="2">
    <source>
        <dbReference type="EMBL" id="KAF7348896.1"/>
    </source>
</evidence>
<gene>
    <name evidence="2" type="ORF">MVEN_01409800</name>
</gene>
<comment type="caution">
    <text evidence="2">The sequence shown here is derived from an EMBL/GenBank/DDBJ whole genome shotgun (WGS) entry which is preliminary data.</text>
</comment>
<organism evidence="2 3">
    <name type="scientific">Mycena venus</name>
    <dbReference type="NCBI Taxonomy" id="2733690"/>
    <lineage>
        <taxon>Eukaryota</taxon>
        <taxon>Fungi</taxon>
        <taxon>Dikarya</taxon>
        <taxon>Basidiomycota</taxon>
        <taxon>Agaricomycotina</taxon>
        <taxon>Agaricomycetes</taxon>
        <taxon>Agaricomycetidae</taxon>
        <taxon>Agaricales</taxon>
        <taxon>Marasmiineae</taxon>
        <taxon>Mycenaceae</taxon>
        <taxon>Mycena</taxon>
    </lineage>
</organism>
<dbReference type="EMBL" id="JACAZI010000011">
    <property type="protein sequence ID" value="KAF7348896.1"/>
    <property type="molecule type" value="Genomic_DNA"/>
</dbReference>
<accession>A0A8H7CUW5</accession>
<evidence type="ECO:0000313" key="3">
    <source>
        <dbReference type="Proteomes" id="UP000620124"/>
    </source>
</evidence>
<reference evidence="2" key="1">
    <citation type="submission" date="2020-05" db="EMBL/GenBank/DDBJ databases">
        <title>Mycena genomes resolve the evolution of fungal bioluminescence.</title>
        <authorList>
            <person name="Tsai I.J."/>
        </authorList>
    </citation>
    <scope>NUCLEOTIDE SEQUENCE</scope>
    <source>
        <strain evidence="2">CCC161011</strain>
    </source>
</reference>
<sequence>MSPMTLAFPSAPGISSLAAHPIPAFCETRLLPAARHPLLRVHPITTSAARLDADLLLAAPFRNPLHPLALLWMPTRAPTQLRPSPPPPSSRNTGPLPATSDVKMKRARVSRDGWGEGPEVRCAMSRCGTPILSVVRARGYRSQRRRRSMCRTFAILPFECGGTPDSPRPRSSIQPLFVPGLRTHRSFGIFLIVSRCALPAPPPSVHAVTTSADRQALSVLPLASPQFGIDSRSHLHPWLPSPIFSVDTGTGRSALSVEGGRGRWRGGLAGGTTQDAVVLDLDVLESRASRGRFRGGQDFRAVKWESVSSNHLAPPGHFDDVTPALCLCFPAFPMYIPTAYTSTVADSQSPPIA</sequence>
<protein>
    <submittedName>
        <fullName evidence="2">Uncharacterized protein</fullName>
    </submittedName>
</protein>
<proteinExistence type="predicted"/>
<evidence type="ECO:0000256" key="1">
    <source>
        <dbReference type="SAM" id="MobiDB-lite"/>
    </source>
</evidence>
<feature type="region of interest" description="Disordered" evidence="1">
    <location>
        <begin position="77"/>
        <end position="103"/>
    </location>
</feature>
<dbReference type="AlphaFoldDB" id="A0A8H7CUW5"/>
<name>A0A8H7CUW5_9AGAR</name>
<dbReference type="Proteomes" id="UP000620124">
    <property type="component" value="Unassembled WGS sequence"/>
</dbReference>
<keyword evidence="3" id="KW-1185">Reference proteome</keyword>